<protein>
    <submittedName>
        <fullName evidence="1">Uncharacterized protein</fullName>
    </submittedName>
</protein>
<dbReference type="RefSeq" id="WP_275218545.1">
    <property type="nucleotide sequence ID" value="NZ_JAPHVQ010000020.1"/>
</dbReference>
<proteinExistence type="predicted"/>
<name>A0A9X4JF79_ACTEU</name>
<dbReference type="AlphaFoldDB" id="A0A9X4JF79"/>
<evidence type="ECO:0000313" key="1">
    <source>
        <dbReference type="EMBL" id="MDE8035759.1"/>
    </source>
</evidence>
<keyword evidence="2" id="KW-1185">Reference proteome</keyword>
<reference evidence="1" key="1">
    <citation type="submission" date="2022-11" db="EMBL/GenBank/DDBJ databases">
        <authorList>
            <person name="Kamali M."/>
            <person name="Peak L."/>
            <person name="Go Y.Y."/>
            <person name="Balasuriya U.B.R."/>
            <person name="Carossino M."/>
        </authorList>
    </citation>
    <scope>NUCLEOTIDE SEQUENCE</scope>
    <source>
        <strain evidence="1">4524</strain>
    </source>
</reference>
<accession>A0A9X4JF79</accession>
<dbReference type="EMBL" id="JAPHVQ010000020">
    <property type="protein sequence ID" value="MDE8035759.1"/>
    <property type="molecule type" value="Genomic_DNA"/>
</dbReference>
<gene>
    <name evidence="1" type="ORF">OQ257_11390</name>
</gene>
<dbReference type="Proteomes" id="UP001142444">
    <property type="component" value="Unassembled WGS sequence"/>
</dbReference>
<sequence>MSNERTEQIKKLLISAQQSNSPKEQLLNDVAEGKIQLLSAKEICQRLNLSEDEFTNLVRNSDPTYSPAPKSKMSDVTDFLKHQAFEATKNIIKLENLHQYSFPAPDLYIAGKARWTEDTLKQWLLQGAK</sequence>
<evidence type="ECO:0000313" key="2">
    <source>
        <dbReference type="Proteomes" id="UP001142444"/>
    </source>
</evidence>
<reference evidence="1" key="2">
    <citation type="journal article" date="2023" name="Pathogens">
        <title>Pathological Features and Genomic Characterization of an Actinobacillus equuli subsp. equuli Bearing Unique Virulence-Associated Genes from an Adult Horse with Pleuropneumonia.</title>
        <authorList>
            <person name="Kamali M."/>
            <person name="Carossino M."/>
            <person name="Del Piero F."/>
            <person name="Peak L."/>
            <person name="Mitchell M.S."/>
            <person name="Willette J."/>
            <person name="Baker R."/>
            <person name="Li F."/>
            <person name="Kenez A."/>
            <person name="Balasuriya U.B.R."/>
            <person name="Go Y.Y."/>
        </authorList>
    </citation>
    <scope>NUCLEOTIDE SEQUENCE</scope>
    <source>
        <strain evidence="1">4524</strain>
    </source>
</reference>
<comment type="caution">
    <text evidence="1">The sequence shown here is derived from an EMBL/GenBank/DDBJ whole genome shotgun (WGS) entry which is preliminary data.</text>
</comment>
<organism evidence="1 2">
    <name type="scientific">Actinobacillus equuli subsp. equuli</name>
    <dbReference type="NCBI Taxonomy" id="202947"/>
    <lineage>
        <taxon>Bacteria</taxon>
        <taxon>Pseudomonadati</taxon>
        <taxon>Pseudomonadota</taxon>
        <taxon>Gammaproteobacteria</taxon>
        <taxon>Pasteurellales</taxon>
        <taxon>Pasteurellaceae</taxon>
        <taxon>Actinobacillus</taxon>
    </lineage>
</organism>